<evidence type="ECO:0000256" key="4">
    <source>
        <dbReference type="ARBA" id="ARBA00022692"/>
    </source>
</evidence>
<evidence type="ECO:0000256" key="8">
    <source>
        <dbReference type="ARBA" id="ARBA00022989"/>
    </source>
</evidence>
<evidence type="ECO:0000256" key="13">
    <source>
        <dbReference type="ARBA" id="ARBA00073787"/>
    </source>
</evidence>
<dbReference type="PROSITE" id="PS50920">
    <property type="entry name" value="SOLCAR"/>
    <property type="match status" value="3"/>
</dbReference>
<evidence type="ECO:0000256" key="10">
    <source>
        <dbReference type="ARBA" id="ARBA00023136"/>
    </source>
</evidence>
<dbReference type="GO" id="GO:0043490">
    <property type="term" value="P:malate-aspartate shuttle"/>
    <property type="evidence" value="ECO:0007669"/>
    <property type="project" value="TreeGrafter"/>
</dbReference>
<dbReference type="FunFam" id="1.50.40.10:FF:000004">
    <property type="entry name" value="Calcium-binding mitochondrial carrier protein Aralar1"/>
    <property type="match status" value="1"/>
</dbReference>
<evidence type="ECO:0000256" key="11">
    <source>
        <dbReference type="ARBA" id="ARBA00038674"/>
    </source>
</evidence>
<keyword evidence="19" id="KW-1185">Reference proteome</keyword>
<feature type="repeat" description="Solcar" evidence="15">
    <location>
        <begin position="618"/>
        <end position="706"/>
    </location>
</feature>
<dbReference type="PRINTS" id="PR00926">
    <property type="entry name" value="MITOCARRIER"/>
</dbReference>
<dbReference type="CDD" id="cd00051">
    <property type="entry name" value="EFh"/>
    <property type="match status" value="1"/>
</dbReference>
<feature type="domain" description="EF-hand" evidence="17">
    <location>
        <begin position="159"/>
        <end position="194"/>
    </location>
</feature>
<feature type="domain" description="EF-hand" evidence="17">
    <location>
        <begin position="229"/>
        <end position="264"/>
    </location>
</feature>
<evidence type="ECO:0000256" key="15">
    <source>
        <dbReference type="PROSITE-ProRule" id="PRU00282"/>
    </source>
</evidence>
<dbReference type="InterPro" id="IPR051028">
    <property type="entry name" value="Mito_Solute_Carrier"/>
</dbReference>
<dbReference type="GO" id="GO:0005743">
    <property type="term" value="C:mitochondrial inner membrane"/>
    <property type="evidence" value="ECO:0007669"/>
    <property type="project" value="UniProtKB-SubCell"/>
</dbReference>
<dbReference type="InterPro" id="IPR023395">
    <property type="entry name" value="MCP_dom_sf"/>
</dbReference>
<keyword evidence="4 15" id="KW-0812">Transmembrane</keyword>
<sequence>MVWYLGPKIPPAPPPASSDSSSTDAASPSAPPASPSSPQSPASPTTSHPVAHPPTAAAVAPPAAAHSLLAVSEYQHGLIVEDADAERSRAFFTAKARGSDQNGRRFMTLDDFVGALTPAEKKIQNQEHGYDFLFKLADRSRQGRIFEDDFVRFEAMLRSPNAEYEVAFRYFDADGDGKISFEQFKHIIESSQSSEAVPTDFHSDWFTLFVGKNARDISYEEFAQLLKGFQAERLKQEFKHFDPKGSGYVNPQAFKTIMLHVAQHKISPFVAQHLPSISQLYPGDNISFANLRACYNVIRQMDMVERIARKAAATSNDGLVSKADFQTAAAKMLRFNLMTPMEMDILFFLAGQDFDPETTKLPIGAFERIFDPDWYKGKPAPGPEEQTGAYVATSSDVTDLVHQVVHLSAAMEALKSIYNFALGAIAGAIGATVVYPIDLVKTRMQNQRTKGASGAAADALYKNSVDCFKKVIRNEGVPGLYSGLLPQLVGVAPEKAIKLTMNDLVRSHLKDRRTGQVPIWGEILAGCTAGGSQVLFTNPLEIVKIRLQVQGQAAKAAALDHPPRQTALQIVRQLGLLGLYRGVGACLLRDIPFSAIYFPTYAHLKKGLFDEGRGGKKLNALELLTAGALAGMPAAYLVTPADVIKTRLQVAARKGETTYHGIRDAFSKIYAEEGARAFFKGGVARVLRSSPQFGVTLASYEFLHRLIAVDFGEDRRDEAVRKAAADAISGRATPDQVDFGARNALRVLSEINPALVTGLYK</sequence>
<evidence type="ECO:0000259" key="17">
    <source>
        <dbReference type="PROSITE" id="PS50222"/>
    </source>
</evidence>
<feature type="repeat" description="Solcar" evidence="15">
    <location>
        <begin position="517"/>
        <end position="607"/>
    </location>
</feature>
<dbReference type="InterPro" id="IPR002067">
    <property type="entry name" value="MCP"/>
</dbReference>
<evidence type="ECO:0000313" key="18">
    <source>
        <dbReference type="EMBL" id="KAJ3180530.1"/>
    </source>
</evidence>
<dbReference type="GO" id="GO:0005509">
    <property type="term" value="F:calcium ion binding"/>
    <property type="evidence" value="ECO:0007669"/>
    <property type="project" value="InterPro"/>
</dbReference>
<keyword evidence="3" id="KW-0813">Transport</keyword>
<dbReference type="AlphaFoldDB" id="A0AAD5TM28"/>
<evidence type="ECO:0000256" key="7">
    <source>
        <dbReference type="ARBA" id="ARBA00022837"/>
    </source>
</evidence>
<evidence type="ECO:0000256" key="12">
    <source>
        <dbReference type="ARBA" id="ARBA00059916"/>
    </source>
</evidence>
<dbReference type="PANTHER" id="PTHR45678">
    <property type="entry name" value="MITOCHONDRIAL 2-OXODICARBOXYLATE CARRIER 1-RELATED"/>
    <property type="match status" value="1"/>
</dbReference>
<evidence type="ECO:0000313" key="19">
    <source>
        <dbReference type="Proteomes" id="UP001212152"/>
    </source>
</evidence>
<dbReference type="PANTHER" id="PTHR45678:SF9">
    <property type="entry name" value="CALCIUM-BINDING MITOCHONDRIAL CARRIER PROTEIN ARALAR1"/>
    <property type="match status" value="1"/>
</dbReference>
<dbReference type="SMART" id="SM00054">
    <property type="entry name" value="EFh"/>
    <property type="match status" value="3"/>
</dbReference>
<dbReference type="SUPFAM" id="SSF47473">
    <property type="entry name" value="EF-hand"/>
    <property type="match status" value="2"/>
</dbReference>
<feature type="repeat" description="Solcar" evidence="15">
    <location>
        <begin position="414"/>
        <end position="508"/>
    </location>
</feature>
<keyword evidence="9" id="KW-0496">Mitochondrion</keyword>
<reference evidence="18" key="1">
    <citation type="submission" date="2020-05" db="EMBL/GenBank/DDBJ databases">
        <title>Phylogenomic resolution of chytrid fungi.</title>
        <authorList>
            <person name="Stajich J.E."/>
            <person name="Amses K."/>
            <person name="Simmons R."/>
            <person name="Seto K."/>
            <person name="Myers J."/>
            <person name="Bonds A."/>
            <person name="Quandt C.A."/>
            <person name="Barry K."/>
            <person name="Liu P."/>
            <person name="Grigoriev I."/>
            <person name="Longcore J.E."/>
            <person name="James T.Y."/>
        </authorList>
    </citation>
    <scope>NUCLEOTIDE SEQUENCE</scope>
    <source>
        <strain evidence="18">JEL0379</strain>
    </source>
</reference>
<evidence type="ECO:0000256" key="14">
    <source>
        <dbReference type="ARBA" id="ARBA00082232"/>
    </source>
</evidence>
<dbReference type="SUPFAM" id="SSF103506">
    <property type="entry name" value="Mitochondrial carrier"/>
    <property type="match status" value="1"/>
</dbReference>
<keyword evidence="5" id="KW-0677">Repeat</keyword>
<dbReference type="InterPro" id="IPR002048">
    <property type="entry name" value="EF_hand_dom"/>
</dbReference>
<comment type="subunit">
    <text evidence="11">Homodimer (via N-terminus).</text>
</comment>
<dbReference type="PROSITE" id="PS50222">
    <property type="entry name" value="EF_HAND_2"/>
    <property type="match status" value="2"/>
</dbReference>
<comment type="subcellular location">
    <subcellularLocation>
        <location evidence="1">Mitochondrion inner membrane</location>
        <topology evidence="1">Multi-pass membrane protein</topology>
    </subcellularLocation>
</comment>
<evidence type="ECO:0000256" key="5">
    <source>
        <dbReference type="ARBA" id="ARBA00022737"/>
    </source>
</evidence>
<feature type="compositionally biased region" description="Low complexity" evidence="16">
    <location>
        <begin position="17"/>
        <end position="28"/>
    </location>
</feature>
<dbReference type="Gene3D" id="1.10.238.10">
    <property type="entry name" value="EF-hand"/>
    <property type="match status" value="2"/>
</dbReference>
<dbReference type="InterPro" id="IPR018108">
    <property type="entry name" value="MCP_transmembrane"/>
</dbReference>
<evidence type="ECO:0000256" key="1">
    <source>
        <dbReference type="ARBA" id="ARBA00004448"/>
    </source>
</evidence>
<evidence type="ECO:0000256" key="2">
    <source>
        <dbReference type="ARBA" id="ARBA00006375"/>
    </source>
</evidence>
<dbReference type="Proteomes" id="UP001212152">
    <property type="component" value="Unassembled WGS sequence"/>
</dbReference>
<dbReference type="Pfam" id="PF00036">
    <property type="entry name" value="EF-hand_1"/>
    <property type="match status" value="1"/>
</dbReference>
<name>A0AAD5TM28_9FUNG</name>
<dbReference type="EMBL" id="JADGJQ010000016">
    <property type="protein sequence ID" value="KAJ3180530.1"/>
    <property type="molecule type" value="Genomic_DNA"/>
</dbReference>
<accession>A0AAD5TM28</accession>
<keyword evidence="8" id="KW-1133">Transmembrane helix</keyword>
<dbReference type="GO" id="GO:0005313">
    <property type="term" value="F:L-glutamate transmembrane transporter activity"/>
    <property type="evidence" value="ECO:0007669"/>
    <property type="project" value="TreeGrafter"/>
</dbReference>
<dbReference type="InterPro" id="IPR011992">
    <property type="entry name" value="EF-hand-dom_pair"/>
</dbReference>
<dbReference type="GO" id="GO:0015183">
    <property type="term" value="F:L-aspartate transmembrane transporter activity"/>
    <property type="evidence" value="ECO:0007669"/>
    <property type="project" value="TreeGrafter"/>
</dbReference>
<dbReference type="Gene3D" id="1.50.40.10">
    <property type="entry name" value="Mitochondrial carrier domain"/>
    <property type="match status" value="1"/>
</dbReference>
<keyword evidence="6" id="KW-0999">Mitochondrion inner membrane</keyword>
<evidence type="ECO:0000256" key="3">
    <source>
        <dbReference type="ARBA" id="ARBA00022448"/>
    </source>
</evidence>
<feature type="region of interest" description="Disordered" evidence="16">
    <location>
        <begin position="1"/>
        <end position="59"/>
    </location>
</feature>
<proteinExistence type="inferred from homology"/>
<keyword evidence="10 15" id="KW-0472">Membrane</keyword>
<comment type="caution">
    <text evidence="18">The sequence shown here is derived from an EMBL/GenBank/DDBJ whole genome shotgun (WGS) entry which is preliminary data.</text>
</comment>
<comment type="function">
    <text evidence="12">Calcium-dependent mitochondrial aspartate and glutamate carrier. Transport of glutamate in mitochondria is required for mitochondrial transamination reactions and ornithine synthesis. Plays also a role in malate-aspartate NADH shuttle, which is critical for growth on acetate and fatty acids.</text>
</comment>
<gene>
    <name evidence="18" type="primary">AGC1</name>
    <name evidence="18" type="ORF">HDU87_002039</name>
</gene>
<evidence type="ECO:0000256" key="6">
    <source>
        <dbReference type="ARBA" id="ARBA00022792"/>
    </source>
</evidence>
<evidence type="ECO:0000256" key="9">
    <source>
        <dbReference type="ARBA" id="ARBA00023128"/>
    </source>
</evidence>
<evidence type="ECO:0000256" key="16">
    <source>
        <dbReference type="SAM" id="MobiDB-lite"/>
    </source>
</evidence>
<organism evidence="18 19">
    <name type="scientific">Geranomyces variabilis</name>
    <dbReference type="NCBI Taxonomy" id="109894"/>
    <lineage>
        <taxon>Eukaryota</taxon>
        <taxon>Fungi</taxon>
        <taxon>Fungi incertae sedis</taxon>
        <taxon>Chytridiomycota</taxon>
        <taxon>Chytridiomycota incertae sedis</taxon>
        <taxon>Chytridiomycetes</taxon>
        <taxon>Spizellomycetales</taxon>
        <taxon>Powellomycetaceae</taxon>
        <taxon>Geranomyces</taxon>
    </lineage>
</organism>
<protein>
    <recommendedName>
        <fullName evidence="13">Mitochondrial aspartate-glutamate transporter AGC1</fullName>
    </recommendedName>
    <alternativeName>
        <fullName evidence="14">Aspartate-glutamate carrier 1</fullName>
    </alternativeName>
</protein>
<dbReference type="Pfam" id="PF00153">
    <property type="entry name" value="Mito_carr"/>
    <property type="match status" value="3"/>
</dbReference>
<keyword evidence="7" id="KW-0106">Calcium</keyword>
<feature type="compositionally biased region" description="Low complexity" evidence="16">
    <location>
        <begin position="36"/>
        <end position="59"/>
    </location>
</feature>
<comment type="similarity">
    <text evidence="2">Belongs to the mitochondrial carrier (TC 2.A.29) family.</text>
</comment>